<dbReference type="Pfam" id="PF01266">
    <property type="entry name" value="DAO"/>
    <property type="match status" value="1"/>
</dbReference>
<feature type="chain" id="PRO_5012063369" description="FAD dependent oxidoreductase domain-containing protein" evidence="3">
    <location>
        <begin position="26"/>
        <end position="933"/>
    </location>
</feature>
<dbReference type="InterPro" id="IPR036188">
    <property type="entry name" value="FAD/NAD-bd_sf"/>
</dbReference>
<dbReference type="Gene3D" id="3.50.50.60">
    <property type="entry name" value="FAD/NAD(P)-binding domain"/>
    <property type="match status" value="1"/>
</dbReference>
<dbReference type="SUPFAM" id="SSF51905">
    <property type="entry name" value="FAD/NAD(P)-binding domain"/>
    <property type="match status" value="1"/>
</dbReference>
<proteinExistence type="predicted"/>
<reference evidence="6" key="1">
    <citation type="journal article" date="2017" name="Nat. Ecol. Evol.">
        <title>Genome expansion and lineage-specific genetic innovations in the forest pathogenic fungi Armillaria.</title>
        <authorList>
            <person name="Sipos G."/>
            <person name="Prasanna A.N."/>
            <person name="Walter M.C."/>
            <person name="O'Connor E."/>
            <person name="Balint B."/>
            <person name="Krizsan K."/>
            <person name="Kiss B."/>
            <person name="Hess J."/>
            <person name="Varga T."/>
            <person name="Slot J."/>
            <person name="Riley R."/>
            <person name="Boka B."/>
            <person name="Rigling D."/>
            <person name="Barry K."/>
            <person name="Lee J."/>
            <person name="Mihaltcheva S."/>
            <person name="LaButti K."/>
            <person name="Lipzen A."/>
            <person name="Waldron R."/>
            <person name="Moloney N.M."/>
            <person name="Sperisen C."/>
            <person name="Kredics L."/>
            <person name="Vagvoelgyi C."/>
            <person name="Patrignani A."/>
            <person name="Fitzpatrick D."/>
            <person name="Nagy I."/>
            <person name="Doyle S."/>
            <person name="Anderson J.B."/>
            <person name="Grigoriev I.V."/>
            <person name="Gueldener U."/>
            <person name="Muensterkoetter M."/>
            <person name="Nagy L.G."/>
        </authorList>
    </citation>
    <scope>NUCLEOTIDE SEQUENCE [LARGE SCALE GENOMIC DNA]</scope>
    <source>
        <strain evidence="6">C18/9</strain>
    </source>
</reference>
<dbReference type="GO" id="GO:0031179">
    <property type="term" value="P:peptide modification"/>
    <property type="evidence" value="ECO:0007669"/>
    <property type="project" value="InterPro"/>
</dbReference>
<dbReference type="EMBL" id="FUEG01000010">
    <property type="protein sequence ID" value="SJL09327.1"/>
    <property type="molecule type" value="Genomic_DNA"/>
</dbReference>
<feature type="binding site" evidence="1">
    <location>
        <position position="821"/>
    </location>
    <ligand>
        <name>Zn(2+)</name>
        <dbReference type="ChEBI" id="CHEBI:29105"/>
    </ligand>
</feature>
<dbReference type="PRINTS" id="PR01950">
    <property type="entry name" value="LANCSUPER"/>
</dbReference>
<dbReference type="Proteomes" id="UP000219338">
    <property type="component" value="Unassembled WGS sequence"/>
</dbReference>
<keyword evidence="3" id="KW-0732">Signal</keyword>
<name>A0A284RKQ4_ARMOS</name>
<feature type="binding site" evidence="1">
    <location>
        <position position="820"/>
    </location>
    <ligand>
        <name>Zn(2+)</name>
        <dbReference type="ChEBI" id="CHEBI:29105"/>
    </ligand>
</feature>
<dbReference type="Pfam" id="PF05147">
    <property type="entry name" value="LANC_like"/>
    <property type="match status" value="1"/>
</dbReference>
<evidence type="ECO:0000256" key="3">
    <source>
        <dbReference type="SAM" id="SignalP"/>
    </source>
</evidence>
<accession>A0A284RKQ4</accession>
<keyword evidence="1" id="KW-0479">Metal-binding</keyword>
<feature type="region of interest" description="Disordered" evidence="2">
    <location>
        <begin position="910"/>
        <end position="933"/>
    </location>
</feature>
<organism evidence="5 6">
    <name type="scientific">Armillaria ostoyae</name>
    <name type="common">Armillaria root rot fungus</name>
    <dbReference type="NCBI Taxonomy" id="47428"/>
    <lineage>
        <taxon>Eukaryota</taxon>
        <taxon>Fungi</taxon>
        <taxon>Dikarya</taxon>
        <taxon>Basidiomycota</taxon>
        <taxon>Agaricomycotina</taxon>
        <taxon>Agaricomycetes</taxon>
        <taxon>Agaricomycetidae</taxon>
        <taxon>Agaricales</taxon>
        <taxon>Marasmiineae</taxon>
        <taxon>Physalacriaceae</taxon>
        <taxon>Armillaria</taxon>
    </lineage>
</organism>
<keyword evidence="1" id="KW-0862">Zinc</keyword>
<dbReference type="AlphaFoldDB" id="A0A284RKQ4"/>
<gene>
    <name evidence="5" type="ORF">ARMOST_12704</name>
</gene>
<feature type="signal peptide" evidence="3">
    <location>
        <begin position="1"/>
        <end position="25"/>
    </location>
</feature>
<evidence type="ECO:0000313" key="5">
    <source>
        <dbReference type="EMBL" id="SJL09327.1"/>
    </source>
</evidence>
<dbReference type="InterPro" id="IPR007822">
    <property type="entry name" value="LANC-like"/>
</dbReference>
<dbReference type="Gene3D" id="3.30.9.10">
    <property type="entry name" value="D-Amino Acid Oxidase, subunit A, domain 2"/>
    <property type="match status" value="1"/>
</dbReference>
<protein>
    <recommendedName>
        <fullName evidence="4">FAD dependent oxidoreductase domain-containing protein</fullName>
    </recommendedName>
</protein>
<dbReference type="GO" id="GO:0005886">
    <property type="term" value="C:plasma membrane"/>
    <property type="evidence" value="ECO:0007669"/>
    <property type="project" value="TreeGrafter"/>
</dbReference>
<feature type="binding site" evidence="1">
    <location>
        <position position="762"/>
    </location>
    <ligand>
        <name>Zn(2+)</name>
        <dbReference type="ChEBI" id="CHEBI:29105"/>
    </ligand>
</feature>
<evidence type="ECO:0000256" key="2">
    <source>
        <dbReference type="SAM" id="MobiDB-lite"/>
    </source>
</evidence>
<dbReference type="SUPFAM" id="SSF158745">
    <property type="entry name" value="LanC-like"/>
    <property type="match status" value="1"/>
</dbReference>
<dbReference type="PANTHER" id="PTHR12736:SF7">
    <property type="entry name" value="LANC-LIKE PROTEIN 3"/>
    <property type="match status" value="1"/>
</dbReference>
<evidence type="ECO:0000259" key="4">
    <source>
        <dbReference type="Pfam" id="PF01266"/>
    </source>
</evidence>
<dbReference type="CDD" id="cd04794">
    <property type="entry name" value="euk_LANCL"/>
    <property type="match status" value="1"/>
</dbReference>
<dbReference type="GO" id="GO:0046872">
    <property type="term" value="F:metal ion binding"/>
    <property type="evidence" value="ECO:0007669"/>
    <property type="project" value="UniProtKB-KW"/>
</dbReference>
<dbReference type="PANTHER" id="PTHR12736">
    <property type="entry name" value="LANC-LIKE PROTEIN"/>
    <property type="match status" value="1"/>
</dbReference>
<sequence>MLEMLSRNLVLQIASAFSTILYVLADDPPAGIHALPVANMTSSFWLNSPANPNPLRNTGSDGPLTPGADVCIIGSGLTGVSAAYHLSQSEIASHLKVVVLEAREFCSGATGRNGGFLSAASCTSFVELQEEYGTNEALRGLLLEHHSYNFTIDVLERHGLLNEASILFGDSIHLFEVEDEYASNKADCDAAKAAGMDMTGINWWTADYVAKRFNTSSYGAYTNPFAATWPQKIATQMYLLAERKFDLSLHTHTPVLSVNDTGRNVWSLITPRGSVECKYVIHATNGYAASLIPHMWGYGGIMPERGQMIAIRAGVDLKELSTDGWSSDTGYWIPQLDDGKLPMVLFGADSSAFNGTGHVHNTTDDSEVVQSTLDLEVAYLPQLQPKLYIKETPAEYAWTGIMGYTATGDPFVGPVIDNVNHVKYVNQYISAGYNGHGMPRTGACAEAVVQMIIANITGNEWIQPDWFPSRYLTWNKIMPSRYIRHDNEVPGRKDFSHIQEETRSALERGVAKVEEMANSRPHHTSVYVGLAGIYVMFSRLSSLEPGDARLRTNSDRTLLSLSKSSITVITSPSRTSFIETPVGIACLILTSKSPDKVAMASCRTIIQSAIQSVVIESSRDTWDDDGCEVLYGRAGLLYSLLRLRKNELVSVGDIELVISSIMTRGRFGASVYRDSVPNQQQSPALMWSWHGKRYLGAAHGVAGILQMLLACPLDVLNPYIPDVLRTVEWLIDCQDEDGNWPTKAPKHGKASGDENNELVQWCHGATGIVILMSTLLKLSSQKPQKFPVPIRLINKVMASIRKGASLVYRHGFLRKGVGLCHGVGGSIYALLSVSDALVLMPGDSDHRHNSVYYFQRAVHLAYLATSYEKLTDSGKMGVPDRPGSLYEGLAGMCCAWSEIAQRIAAIDVEEESSEHTNPQPLSIVNGFPGYDDL</sequence>
<dbReference type="GO" id="GO:0005975">
    <property type="term" value="P:carbohydrate metabolic process"/>
    <property type="evidence" value="ECO:0007669"/>
    <property type="project" value="InterPro"/>
</dbReference>
<evidence type="ECO:0000256" key="1">
    <source>
        <dbReference type="PIRSR" id="PIRSR607822-1"/>
    </source>
</evidence>
<dbReference type="InterPro" id="IPR012341">
    <property type="entry name" value="6hp_glycosidase-like_sf"/>
</dbReference>
<feature type="domain" description="FAD dependent oxidoreductase" evidence="4">
    <location>
        <begin position="69"/>
        <end position="451"/>
    </location>
</feature>
<dbReference type="OrthoDB" id="429143at2759"/>
<evidence type="ECO:0000313" key="6">
    <source>
        <dbReference type="Proteomes" id="UP000219338"/>
    </source>
</evidence>
<dbReference type="InterPro" id="IPR006076">
    <property type="entry name" value="FAD-dep_OxRdtase"/>
</dbReference>
<keyword evidence="6" id="KW-1185">Reference proteome</keyword>
<dbReference type="SMART" id="SM01260">
    <property type="entry name" value="LANC_like"/>
    <property type="match status" value="1"/>
</dbReference>
<dbReference type="Gene3D" id="1.50.10.10">
    <property type="match status" value="1"/>
</dbReference>